<sequence length="139" mass="15214">MGRFDSSKLTLDGHPRQYFGRSRVSPRDQIDSQSVIRGGGSGTTLPDPTPINVAWCVMPSPHAAAAARSPYVSATSRGTTKDCHPRDDPRDKPIDASDVDHRGRANSRRRSRSPPTLADLHTRTRTSRADTSARLLKVL</sequence>
<name>A0A426YP20_ENSVE</name>
<evidence type="ECO:0000313" key="3">
    <source>
        <dbReference type="Proteomes" id="UP000287651"/>
    </source>
</evidence>
<feature type="compositionally biased region" description="Basic and acidic residues" evidence="1">
    <location>
        <begin position="79"/>
        <end position="103"/>
    </location>
</feature>
<dbReference type="AlphaFoldDB" id="A0A426YP20"/>
<proteinExistence type="predicted"/>
<feature type="region of interest" description="Disordered" evidence="1">
    <location>
        <begin position="1"/>
        <end position="50"/>
    </location>
</feature>
<organism evidence="2 3">
    <name type="scientific">Ensete ventricosum</name>
    <name type="common">Abyssinian banana</name>
    <name type="synonym">Musa ensete</name>
    <dbReference type="NCBI Taxonomy" id="4639"/>
    <lineage>
        <taxon>Eukaryota</taxon>
        <taxon>Viridiplantae</taxon>
        <taxon>Streptophyta</taxon>
        <taxon>Embryophyta</taxon>
        <taxon>Tracheophyta</taxon>
        <taxon>Spermatophyta</taxon>
        <taxon>Magnoliopsida</taxon>
        <taxon>Liliopsida</taxon>
        <taxon>Zingiberales</taxon>
        <taxon>Musaceae</taxon>
        <taxon>Ensete</taxon>
    </lineage>
</organism>
<dbReference type="EMBL" id="AMZH03011133">
    <property type="protein sequence ID" value="RRT53454.1"/>
    <property type="molecule type" value="Genomic_DNA"/>
</dbReference>
<reference evidence="2 3" key="1">
    <citation type="journal article" date="2014" name="Agronomy (Basel)">
        <title>A Draft Genome Sequence for Ensete ventricosum, the Drought-Tolerant Tree Against Hunger.</title>
        <authorList>
            <person name="Harrison J."/>
            <person name="Moore K.A."/>
            <person name="Paszkiewicz K."/>
            <person name="Jones T."/>
            <person name="Grant M."/>
            <person name="Ambacheew D."/>
            <person name="Muzemil S."/>
            <person name="Studholme D.J."/>
        </authorList>
    </citation>
    <scope>NUCLEOTIDE SEQUENCE [LARGE SCALE GENOMIC DNA]</scope>
</reference>
<gene>
    <name evidence="2" type="ORF">B296_00028177</name>
</gene>
<dbReference type="Proteomes" id="UP000287651">
    <property type="component" value="Unassembled WGS sequence"/>
</dbReference>
<evidence type="ECO:0000256" key="1">
    <source>
        <dbReference type="SAM" id="MobiDB-lite"/>
    </source>
</evidence>
<protein>
    <submittedName>
        <fullName evidence="2">Uncharacterized protein</fullName>
    </submittedName>
</protein>
<comment type="caution">
    <text evidence="2">The sequence shown here is derived from an EMBL/GenBank/DDBJ whole genome shotgun (WGS) entry which is preliminary data.</text>
</comment>
<accession>A0A426YP20</accession>
<evidence type="ECO:0000313" key="2">
    <source>
        <dbReference type="EMBL" id="RRT53454.1"/>
    </source>
</evidence>
<feature type="region of interest" description="Disordered" evidence="1">
    <location>
        <begin position="64"/>
        <end position="131"/>
    </location>
</feature>